<dbReference type="STRING" id="6186.A0A183KA86"/>
<proteinExistence type="predicted"/>
<organism evidence="3">
    <name type="scientific">Schistosoma curassoni</name>
    <dbReference type="NCBI Taxonomy" id="6186"/>
    <lineage>
        <taxon>Eukaryota</taxon>
        <taxon>Metazoa</taxon>
        <taxon>Spiralia</taxon>
        <taxon>Lophotrochozoa</taxon>
        <taxon>Platyhelminthes</taxon>
        <taxon>Trematoda</taxon>
        <taxon>Digenea</taxon>
        <taxon>Strigeidida</taxon>
        <taxon>Schistosomatoidea</taxon>
        <taxon>Schistosomatidae</taxon>
        <taxon>Schistosoma</taxon>
    </lineage>
</organism>
<gene>
    <name evidence="1" type="ORF">SCUD_LOCUS11919</name>
</gene>
<accession>A0A183KA86</accession>
<name>A0A183KA86_9TREM</name>
<evidence type="ECO:0000313" key="2">
    <source>
        <dbReference type="Proteomes" id="UP000279833"/>
    </source>
</evidence>
<keyword evidence="2" id="KW-1185">Reference proteome</keyword>
<dbReference type="WBParaSite" id="SCUD_0001191901-mRNA-1">
    <property type="protein sequence ID" value="SCUD_0001191901-mRNA-1"/>
    <property type="gene ID" value="SCUD_0001191901"/>
</dbReference>
<dbReference type="Proteomes" id="UP000279833">
    <property type="component" value="Unassembled WGS sequence"/>
</dbReference>
<evidence type="ECO:0000313" key="1">
    <source>
        <dbReference type="EMBL" id="VDP46620.1"/>
    </source>
</evidence>
<dbReference type="EMBL" id="UZAK01034739">
    <property type="protein sequence ID" value="VDP46620.1"/>
    <property type="molecule type" value="Genomic_DNA"/>
</dbReference>
<reference evidence="1 2" key="2">
    <citation type="submission" date="2018-11" db="EMBL/GenBank/DDBJ databases">
        <authorList>
            <consortium name="Pathogen Informatics"/>
        </authorList>
    </citation>
    <scope>NUCLEOTIDE SEQUENCE [LARGE SCALE GENOMIC DNA]</scope>
    <source>
        <strain evidence="1">Dakar</strain>
        <strain evidence="2">Dakar, Senegal</strain>
    </source>
</reference>
<dbReference type="AlphaFoldDB" id="A0A183KA86"/>
<sequence>MPINNNNNNNNELKQNYEKYWIINKQDSNNYTLPQYNQYEQHISSNSHSSTLINSNLDYLQQSHHSNNNNDPLNLCKTMMNDEDLKNKSILPMNISTIDIINNTNNVTMATDTINSIMCNNNHNNHNKIDPNYFTQSLKFKKSEKLDNSMNLLNGSMNDNNNNHDHNSNEINQLKTARSSKTYADYYYLIVQIGLSSVQLLKAEYLNYLLKCELCTSPIMVQFKGLELCGSKIYRLGELNSFLQFNPITNNNVCYLNNH</sequence>
<evidence type="ECO:0000313" key="3">
    <source>
        <dbReference type="WBParaSite" id="SCUD_0001191901-mRNA-1"/>
    </source>
</evidence>
<reference evidence="3" key="1">
    <citation type="submission" date="2016-06" db="UniProtKB">
        <authorList>
            <consortium name="WormBaseParasite"/>
        </authorList>
    </citation>
    <scope>IDENTIFICATION</scope>
</reference>
<protein>
    <submittedName>
        <fullName evidence="3">RMI1_N domain-containing protein</fullName>
    </submittedName>
</protein>